<name>A0A544W7J7_9MYCO</name>
<dbReference type="InterPro" id="IPR002347">
    <property type="entry name" value="SDR_fam"/>
</dbReference>
<dbReference type="PROSITE" id="PS00061">
    <property type="entry name" value="ADH_SHORT"/>
    <property type="match status" value="1"/>
</dbReference>
<keyword evidence="5" id="KW-1185">Reference proteome</keyword>
<dbReference type="GO" id="GO:0016491">
    <property type="term" value="F:oxidoreductase activity"/>
    <property type="evidence" value="ECO:0007669"/>
    <property type="project" value="UniProtKB-KW"/>
</dbReference>
<keyword evidence="2" id="KW-0560">Oxidoreductase</keyword>
<accession>A0A544W7J7</accession>
<dbReference type="PRINTS" id="PR00080">
    <property type="entry name" value="SDRFAMILY"/>
</dbReference>
<evidence type="ECO:0000256" key="1">
    <source>
        <dbReference type="ARBA" id="ARBA00006484"/>
    </source>
</evidence>
<dbReference type="Proteomes" id="UP000315759">
    <property type="component" value="Unassembled WGS sequence"/>
</dbReference>
<dbReference type="Pfam" id="PF00106">
    <property type="entry name" value="adh_short"/>
    <property type="match status" value="1"/>
</dbReference>
<organism evidence="4 5">
    <name type="scientific">Mycolicibacterium hodleri</name>
    <dbReference type="NCBI Taxonomy" id="49897"/>
    <lineage>
        <taxon>Bacteria</taxon>
        <taxon>Bacillati</taxon>
        <taxon>Actinomycetota</taxon>
        <taxon>Actinomycetes</taxon>
        <taxon>Mycobacteriales</taxon>
        <taxon>Mycobacteriaceae</taxon>
        <taxon>Mycolicibacterium</taxon>
    </lineage>
</organism>
<comment type="similarity">
    <text evidence="1 3">Belongs to the short-chain dehydrogenases/reductases (SDR) family.</text>
</comment>
<dbReference type="SUPFAM" id="SSF51735">
    <property type="entry name" value="NAD(P)-binding Rossmann-fold domains"/>
    <property type="match status" value="1"/>
</dbReference>
<proteinExistence type="inferred from homology"/>
<dbReference type="RefSeq" id="WP_142550216.1">
    <property type="nucleotide sequence ID" value="NZ_VIFX01000002.1"/>
</dbReference>
<sequence>MVDRVSGRTVLVTGAGQGMGAGIARALAGEGANVAVGDINVAAADAVAAALRDHGHSAISVGMDVTKREQVRAAIEVTVREFGRLDVMFNNAGLNKPMQFLDVTEENWNLVMDVNALGVLIGTQEAAKQMIAQGGGGKIVNTASIASRQGYAEFVPYCASKFAVVAIIQAGARALAGDHITVNGFSPGVVETPLWAQLDKDMVDIHAAEKEGDAFAAFASGALLGRAAQVADIVPTAVFLASADSDFITGQVMAIDGGMVLV</sequence>
<evidence type="ECO:0000313" key="4">
    <source>
        <dbReference type="EMBL" id="TQR88232.1"/>
    </source>
</evidence>
<evidence type="ECO:0000313" key="5">
    <source>
        <dbReference type="Proteomes" id="UP000315759"/>
    </source>
</evidence>
<dbReference type="FunFam" id="3.40.50.720:FF:000084">
    <property type="entry name" value="Short-chain dehydrogenase reductase"/>
    <property type="match status" value="1"/>
</dbReference>
<dbReference type="AlphaFoldDB" id="A0A544W7J7"/>
<dbReference type="EMBL" id="VIFX01000002">
    <property type="protein sequence ID" value="TQR88232.1"/>
    <property type="molecule type" value="Genomic_DNA"/>
</dbReference>
<dbReference type="PANTHER" id="PTHR43639">
    <property type="entry name" value="OXIDOREDUCTASE, SHORT-CHAIN DEHYDROGENASE/REDUCTASE FAMILY (AFU_ORTHOLOGUE AFUA_5G02870)"/>
    <property type="match status" value="1"/>
</dbReference>
<evidence type="ECO:0000256" key="3">
    <source>
        <dbReference type="RuleBase" id="RU000363"/>
    </source>
</evidence>
<reference evidence="4 5" key="1">
    <citation type="submission" date="2018-10" db="EMBL/GenBank/DDBJ databases">
        <title>Draft genome of Mycobacterium hodleri strain B.</title>
        <authorList>
            <person name="Amande T.J."/>
            <person name="Mcgenity T.J."/>
        </authorList>
    </citation>
    <scope>NUCLEOTIDE SEQUENCE [LARGE SCALE GENOMIC DNA]</scope>
    <source>
        <strain evidence="4 5">B</strain>
    </source>
</reference>
<dbReference type="PANTHER" id="PTHR43639:SF1">
    <property type="entry name" value="SHORT-CHAIN DEHYDROGENASE_REDUCTASE FAMILY PROTEIN"/>
    <property type="match status" value="1"/>
</dbReference>
<gene>
    <name evidence="4" type="ORF">D8S82_01545</name>
</gene>
<comment type="caution">
    <text evidence="4">The sequence shown here is derived from an EMBL/GenBank/DDBJ whole genome shotgun (WGS) entry which is preliminary data.</text>
</comment>
<dbReference type="Gene3D" id="3.40.50.720">
    <property type="entry name" value="NAD(P)-binding Rossmann-like Domain"/>
    <property type="match status" value="1"/>
</dbReference>
<dbReference type="InterPro" id="IPR020904">
    <property type="entry name" value="Sc_DH/Rdtase_CS"/>
</dbReference>
<protein>
    <submittedName>
        <fullName evidence="4">SDR family oxidoreductase</fullName>
    </submittedName>
</protein>
<evidence type="ECO:0000256" key="2">
    <source>
        <dbReference type="ARBA" id="ARBA00023002"/>
    </source>
</evidence>
<dbReference type="InterPro" id="IPR036291">
    <property type="entry name" value="NAD(P)-bd_dom_sf"/>
</dbReference>
<dbReference type="PRINTS" id="PR00081">
    <property type="entry name" value="GDHRDH"/>
</dbReference>